<dbReference type="GeneID" id="87812332"/>
<dbReference type="PANTHER" id="PTHR31591">
    <property type="entry name" value="UPF0613 PROTEIN PB24D3.06C"/>
    <property type="match status" value="1"/>
</dbReference>
<accession>A0AAF0YF92</accession>
<sequence>MATPAPPTNTLLAGQLGFYAAQDSPYRTYPYFVSGALDSPKAVVFIGGLSNGLGGVPYTPKLSAELEKIGWKLVQTHWSSAYENFGRSSLDVDVAELGALVTHLRKQGAKTVVVMGHSTGSQDVLHYLTRRADADGGIMQAPVSDREHFILQDDTKPWFDQLPLAEKLLAEGKGDTVLDYAFDAHGLRLTAYRAVSLLSPRGDDDYFSSDIPDTADGIHVHPLDQSFGKLSAPALALYSEKDEYSHVPDIDAHIARWVKASHGKLDTHVVKGANHAVEDPAHQIDLAAAVVAWLGKTFK</sequence>
<dbReference type="Pfam" id="PF08538">
    <property type="entry name" value="DUF1749"/>
    <property type="match status" value="1"/>
</dbReference>
<gene>
    <name evidence="1" type="primary">SPAPB24D3.06c_1</name>
    <name evidence="1" type="ORF">LOC62_07G009169</name>
</gene>
<dbReference type="EMBL" id="CP086720">
    <property type="protein sequence ID" value="WOO85675.1"/>
    <property type="molecule type" value="Genomic_DNA"/>
</dbReference>
<proteinExistence type="predicted"/>
<dbReference type="Proteomes" id="UP000827549">
    <property type="component" value="Chromosome 7"/>
</dbReference>
<protein>
    <submittedName>
        <fullName evidence="1">UPF0613 protein</fullName>
    </submittedName>
</protein>
<name>A0AAF0YF92_9TREE</name>
<reference evidence="1" key="1">
    <citation type="submission" date="2023-10" db="EMBL/GenBank/DDBJ databases">
        <authorList>
            <person name="Noh H."/>
        </authorList>
    </citation>
    <scope>NUCLEOTIDE SEQUENCE</scope>
    <source>
        <strain evidence="1">DUCC4014</strain>
    </source>
</reference>
<dbReference type="InterPro" id="IPR013744">
    <property type="entry name" value="SidJ"/>
</dbReference>
<dbReference type="Gene3D" id="3.40.50.1820">
    <property type="entry name" value="alpha/beta hydrolase"/>
    <property type="match status" value="1"/>
</dbReference>
<organism evidence="1 2">
    <name type="scientific">Vanrija pseudolonga</name>
    <dbReference type="NCBI Taxonomy" id="143232"/>
    <lineage>
        <taxon>Eukaryota</taxon>
        <taxon>Fungi</taxon>
        <taxon>Dikarya</taxon>
        <taxon>Basidiomycota</taxon>
        <taxon>Agaricomycotina</taxon>
        <taxon>Tremellomycetes</taxon>
        <taxon>Trichosporonales</taxon>
        <taxon>Trichosporonaceae</taxon>
        <taxon>Vanrija</taxon>
    </lineage>
</organism>
<evidence type="ECO:0000313" key="1">
    <source>
        <dbReference type="EMBL" id="WOO85675.1"/>
    </source>
</evidence>
<evidence type="ECO:0000313" key="2">
    <source>
        <dbReference type="Proteomes" id="UP000827549"/>
    </source>
</evidence>
<dbReference type="PANTHER" id="PTHR31591:SF1">
    <property type="entry name" value="UPF0613 PROTEIN PB24D3.06C"/>
    <property type="match status" value="1"/>
</dbReference>
<dbReference type="AlphaFoldDB" id="A0AAF0YF92"/>
<dbReference type="InterPro" id="IPR029058">
    <property type="entry name" value="AB_hydrolase_fold"/>
</dbReference>
<keyword evidence="2" id="KW-1185">Reference proteome</keyword>
<dbReference type="RefSeq" id="XP_062631701.1">
    <property type="nucleotide sequence ID" value="XM_062775717.1"/>
</dbReference>
<dbReference type="SUPFAM" id="SSF53474">
    <property type="entry name" value="alpha/beta-Hydrolases"/>
    <property type="match status" value="1"/>
</dbReference>